<gene>
    <name evidence="1" type="ORF">LY89DRAFT_678374</name>
</gene>
<dbReference type="KEGG" id="psco:LY89DRAFT_678374"/>
<sequence length="251" mass="27848">MADVKSKKYKETVIELDVAGPKVEDVEAGRSKALALATLHEEPNSRNTTPFYVAQHPTLQSPTSPLSRANWYEVYREPGKDPKPPDPSDVSILGFYPLDISSYIRNGRFTSFPELFESHYVHAVIPSGGVALGPLESLPVEPSRRNAELFHFFIQRLSPFMCSIDGHDPPATFMDQWLPFMTQSPISIYITLLTASYFQAATHRIKVENSVDAMAAKGRLISLINAHIVTHSKGVNDESIAAVMSLAYNEV</sequence>
<proteinExistence type="predicted"/>
<dbReference type="AlphaFoldDB" id="A0A132B3G4"/>
<reference evidence="1 2" key="1">
    <citation type="submission" date="2015-10" db="EMBL/GenBank/DDBJ databases">
        <title>Full genome of DAOMC 229536 Phialocephala scopiformis, a fungal endophyte of spruce producing the potent anti-insectan compound rugulosin.</title>
        <authorList>
            <consortium name="DOE Joint Genome Institute"/>
            <person name="Walker A.K."/>
            <person name="Frasz S.L."/>
            <person name="Seifert K.A."/>
            <person name="Miller J.D."/>
            <person name="Mondo S.J."/>
            <person name="Labutti K."/>
            <person name="Lipzen A."/>
            <person name="Dockter R."/>
            <person name="Kennedy M."/>
            <person name="Grigoriev I.V."/>
            <person name="Spatafora J.W."/>
        </authorList>
    </citation>
    <scope>NUCLEOTIDE SEQUENCE [LARGE SCALE GENOMIC DNA]</scope>
    <source>
        <strain evidence="1 2">CBS 120377</strain>
    </source>
</reference>
<dbReference type="Proteomes" id="UP000070700">
    <property type="component" value="Unassembled WGS sequence"/>
</dbReference>
<dbReference type="RefSeq" id="XP_018061148.1">
    <property type="nucleotide sequence ID" value="XM_018213739.1"/>
</dbReference>
<dbReference type="OrthoDB" id="415825at2759"/>
<dbReference type="GeneID" id="28823465"/>
<dbReference type="InParanoid" id="A0A132B3G4"/>
<keyword evidence="2" id="KW-1185">Reference proteome</keyword>
<evidence type="ECO:0000313" key="2">
    <source>
        <dbReference type="Proteomes" id="UP000070700"/>
    </source>
</evidence>
<dbReference type="STRING" id="149040.A0A132B3G4"/>
<evidence type="ECO:0000313" key="1">
    <source>
        <dbReference type="EMBL" id="KUJ06793.1"/>
    </source>
</evidence>
<dbReference type="EMBL" id="KQ947443">
    <property type="protein sequence ID" value="KUJ06793.1"/>
    <property type="molecule type" value="Genomic_DNA"/>
</dbReference>
<dbReference type="PANTHER" id="PTHR37540:SF5">
    <property type="entry name" value="TRANSCRIPTION FACTOR DOMAIN-CONTAINING PROTEIN"/>
    <property type="match status" value="1"/>
</dbReference>
<dbReference type="PANTHER" id="PTHR37540">
    <property type="entry name" value="TRANSCRIPTION FACTOR (ACR-2), PUTATIVE-RELATED-RELATED"/>
    <property type="match status" value="1"/>
</dbReference>
<organism evidence="1 2">
    <name type="scientific">Mollisia scopiformis</name>
    <name type="common">Conifer needle endophyte fungus</name>
    <name type="synonym">Phialocephala scopiformis</name>
    <dbReference type="NCBI Taxonomy" id="149040"/>
    <lineage>
        <taxon>Eukaryota</taxon>
        <taxon>Fungi</taxon>
        <taxon>Dikarya</taxon>
        <taxon>Ascomycota</taxon>
        <taxon>Pezizomycotina</taxon>
        <taxon>Leotiomycetes</taxon>
        <taxon>Helotiales</taxon>
        <taxon>Mollisiaceae</taxon>
        <taxon>Mollisia</taxon>
    </lineage>
</organism>
<protein>
    <submittedName>
        <fullName evidence="1">Uncharacterized protein</fullName>
    </submittedName>
</protein>
<name>A0A132B3G4_MOLSC</name>
<accession>A0A132B3G4</accession>